<evidence type="ECO:0000313" key="1">
    <source>
        <dbReference type="EMBL" id="VDC78173.1"/>
    </source>
</evidence>
<organism evidence="1">
    <name type="scientific">Brassica campestris</name>
    <name type="common">Field mustard</name>
    <dbReference type="NCBI Taxonomy" id="3711"/>
    <lineage>
        <taxon>Eukaryota</taxon>
        <taxon>Viridiplantae</taxon>
        <taxon>Streptophyta</taxon>
        <taxon>Embryophyta</taxon>
        <taxon>Tracheophyta</taxon>
        <taxon>Spermatophyta</taxon>
        <taxon>Magnoliopsida</taxon>
        <taxon>eudicotyledons</taxon>
        <taxon>Gunneridae</taxon>
        <taxon>Pentapetalae</taxon>
        <taxon>rosids</taxon>
        <taxon>malvids</taxon>
        <taxon>Brassicales</taxon>
        <taxon>Brassicaceae</taxon>
        <taxon>Brassiceae</taxon>
        <taxon>Brassica</taxon>
    </lineage>
</organism>
<dbReference type="AlphaFoldDB" id="A0A3P5ZU15"/>
<dbReference type="EMBL" id="LR031572">
    <property type="protein sequence ID" value="VDC78173.1"/>
    <property type="molecule type" value="Genomic_DNA"/>
</dbReference>
<gene>
    <name evidence="1" type="ORF">BRAA03T09391Z</name>
</gene>
<accession>A0A3P5ZU15</accession>
<proteinExistence type="predicted"/>
<sequence length="49" mass="5795">MFRLRLTTLMTVLQSHLIATIIVRLWTLINHWRLITGYRDLSTICLPSL</sequence>
<protein>
    <submittedName>
        <fullName evidence="1">Uncharacterized protein</fullName>
    </submittedName>
</protein>
<name>A0A3P5ZU15_BRACM</name>
<reference evidence="1" key="1">
    <citation type="submission" date="2018-11" db="EMBL/GenBank/DDBJ databases">
        <authorList>
            <consortium name="Genoscope - CEA"/>
            <person name="William W."/>
        </authorList>
    </citation>
    <scope>NUCLEOTIDE SEQUENCE</scope>
</reference>